<dbReference type="SMART" id="SM01411">
    <property type="entry name" value="Ephrin_rec_like"/>
    <property type="match status" value="1"/>
</dbReference>
<evidence type="ECO:0000259" key="1">
    <source>
        <dbReference type="Pfam" id="PF07699"/>
    </source>
</evidence>
<keyword evidence="3" id="KW-1185">Reference proteome</keyword>
<organism evidence="2 3">
    <name type="scientific">Sinanodonta woodiana</name>
    <name type="common">Chinese pond mussel</name>
    <name type="synonym">Anodonta woodiana</name>
    <dbReference type="NCBI Taxonomy" id="1069815"/>
    <lineage>
        <taxon>Eukaryota</taxon>
        <taxon>Metazoa</taxon>
        <taxon>Spiralia</taxon>
        <taxon>Lophotrochozoa</taxon>
        <taxon>Mollusca</taxon>
        <taxon>Bivalvia</taxon>
        <taxon>Autobranchia</taxon>
        <taxon>Heteroconchia</taxon>
        <taxon>Palaeoheterodonta</taxon>
        <taxon>Unionida</taxon>
        <taxon>Unionoidea</taxon>
        <taxon>Unionidae</taxon>
        <taxon>Unioninae</taxon>
        <taxon>Sinanodonta</taxon>
    </lineage>
</organism>
<evidence type="ECO:0000313" key="2">
    <source>
        <dbReference type="EMBL" id="KAL3877053.1"/>
    </source>
</evidence>
<name>A0ABD3WUZ1_SINWO</name>
<reference evidence="2 3" key="1">
    <citation type="submission" date="2024-11" db="EMBL/GenBank/DDBJ databases">
        <title>Chromosome-level genome assembly of the freshwater bivalve Anodonta woodiana.</title>
        <authorList>
            <person name="Chen X."/>
        </authorList>
    </citation>
    <scope>NUCLEOTIDE SEQUENCE [LARGE SCALE GENOMIC DNA]</scope>
    <source>
        <strain evidence="2">MN2024</strain>
        <tissue evidence="2">Gills</tissue>
    </source>
</reference>
<gene>
    <name evidence="2" type="ORF">ACJMK2_034808</name>
</gene>
<accession>A0ABD3WUZ1</accession>
<dbReference type="Proteomes" id="UP001634394">
    <property type="component" value="Unassembled WGS sequence"/>
</dbReference>
<feature type="non-terminal residue" evidence="2">
    <location>
        <position position="52"/>
    </location>
</feature>
<evidence type="ECO:0000313" key="3">
    <source>
        <dbReference type="Proteomes" id="UP001634394"/>
    </source>
</evidence>
<sequence length="52" mass="5468">ICISGFFRATSGNCQVCPVGTYQPNSEQSFCLSCPSGTTTNQVSSVSQTQCI</sequence>
<proteinExistence type="predicted"/>
<dbReference type="Gene3D" id="2.10.50.10">
    <property type="entry name" value="Tumor Necrosis Factor Receptor, subunit A, domain 2"/>
    <property type="match status" value="1"/>
</dbReference>
<feature type="non-terminal residue" evidence="2">
    <location>
        <position position="1"/>
    </location>
</feature>
<dbReference type="AlphaFoldDB" id="A0ABD3WUZ1"/>
<protein>
    <recommendedName>
        <fullName evidence="1">Tyrosine-protein kinase ephrin type A/B receptor-like domain-containing protein</fullName>
    </recommendedName>
</protein>
<comment type="caution">
    <text evidence="2">The sequence shown here is derived from an EMBL/GenBank/DDBJ whole genome shotgun (WGS) entry which is preliminary data.</text>
</comment>
<dbReference type="InterPro" id="IPR011641">
    <property type="entry name" value="Tyr-kin_ephrin_A/B_rcpt-like"/>
</dbReference>
<dbReference type="Pfam" id="PF07699">
    <property type="entry name" value="Ephrin_rec_like"/>
    <property type="match status" value="1"/>
</dbReference>
<dbReference type="SUPFAM" id="SSF57586">
    <property type="entry name" value="TNF receptor-like"/>
    <property type="match status" value="1"/>
</dbReference>
<dbReference type="EMBL" id="JBJQND010000005">
    <property type="protein sequence ID" value="KAL3877053.1"/>
    <property type="molecule type" value="Genomic_DNA"/>
</dbReference>
<feature type="domain" description="Tyrosine-protein kinase ephrin type A/B receptor-like" evidence="1">
    <location>
        <begin position="7"/>
        <end position="51"/>
    </location>
</feature>